<dbReference type="HOGENOM" id="CLU_523977_0_0_1"/>
<gene>
    <name evidence="1" type="ORF">M407DRAFT_225286</name>
</gene>
<proteinExistence type="predicted"/>
<dbReference type="Proteomes" id="UP000054248">
    <property type="component" value="Unassembled WGS sequence"/>
</dbReference>
<sequence>MLQHLPLELILLVIESGRLGIEDAIMLRSTCRPLYEASKQRSYWASVAAVTVDAGHVLLEYPFRPLSSLPAEDLFAVCKSTQRAISNLSSESPRPVSHDTFSTSKSSDLDSVSIFASLSGGSHFITVHLQGVVKIWDVRSPSYGSATLEPEAGLENSDHPVATYRANVSVSDVSYCTTGATGAKVILALLLDSQPERHGTEKIKVIEFELPQSVREIEVQDYVESSGLVGLYTGTLHVQDSLVAALSGTDPDYSLHFNVHDYRRNLMWVITTELDGFDIPWDMFTVGGDWILFREDQKKLTFHAWFDTLHLFAQTSELSGVRQPMTRITRPSDSSRTVEFANSFASGTAVEWNTIHPWSTPNHRTRNLIPASGTARVLGDDDLLGSQRLMYRHDINPAYISHLLRCPEKPIERPHRFDLLLSDVTEPPQPLRSLWITSSCGKRWAWIGQSSQGVLQLATLLFPETPEHSGSRFEHIRRLDVPLDLSKVVEVDFCDESATLVLLTKEDGPGRGHKVHLLRF</sequence>
<evidence type="ECO:0008006" key="3">
    <source>
        <dbReference type="Google" id="ProtNLM"/>
    </source>
</evidence>
<name>A0A0C3LAN4_9AGAM</name>
<reference evidence="2" key="2">
    <citation type="submission" date="2015-01" db="EMBL/GenBank/DDBJ databases">
        <title>Evolutionary Origins and Diversification of the Mycorrhizal Mutualists.</title>
        <authorList>
            <consortium name="DOE Joint Genome Institute"/>
            <consortium name="Mycorrhizal Genomics Consortium"/>
            <person name="Kohler A."/>
            <person name="Kuo A."/>
            <person name="Nagy L.G."/>
            <person name="Floudas D."/>
            <person name="Copeland A."/>
            <person name="Barry K.W."/>
            <person name="Cichocki N."/>
            <person name="Veneault-Fourrey C."/>
            <person name="LaButti K."/>
            <person name="Lindquist E.A."/>
            <person name="Lipzen A."/>
            <person name="Lundell T."/>
            <person name="Morin E."/>
            <person name="Murat C."/>
            <person name="Riley R."/>
            <person name="Ohm R."/>
            <person name="Sun H."/>
            <person name="Tunlid A."/>
            <person name="Henrissat B."/>
            <person name="Grigoriev I.V."/>
            <person name="Hibbett D.S."/>
            <person name="Martin F."/>
        </authorList>
    </citation>
    <scope>NUCLEOTIDE SEQUENCE [LARGE SCALE GENOMIC DNA]</scope>
    <source>
        <strain evidence="2">MUT 4182</strain>
    </source>
</reference>
<dbReference type="OrthoDB" id="3225578at2759"/>
<accession>A0A0C3LAN4</accession>
<protein>
    <recommendedName>
        <fullName evidence="3">F-box domain-containing protein</fullName>
    </recommendedName>
</protein>
<keyword evidence="2" id="KW-1185">Reference proteome</keyword>
<evidence type="ECO:0000313" key="1">
    <source>
        <dbReference type="EMBL" id="KIO18542.1"/>
    </source>
</evidence>
<dbReference type="AlphaFoldDB" id="A0A0C3LAN4"/>
<evidence type="ECO:0000313" key="2">
    <source>
        <dbReference type="Proteomes" id="UP000054248"/>
    </source>
</evidence>
<organism evidence="1 2">
    <name type="scientific">Tulasnella calospora MUT 4182</name>
    <dbReference type="NCBI Taxonomy" id="1051891"/>
    <lineage>
        <taxon>Eukaryota</taxon>
        <taxon>Fungi</taxon>
        <taxon>Dikarya</taxon>
        <taxon>Basidiomycota</taxon>
        <taxon>Agaricomycotina</taxon>
        <taxon>Agaricomycetes</taxon>
        <taxon>Cantharellales</taxon>
        <taxon>Tulasnellaceae</taxon>
        <taxon>Tulasnella</taxon>
    </lineage>
</organism>
<reference evidence="1 2" key="1">
    <citation type="submission" date="2014-04" db="EMBL/GenBank/DDBJ databases">
        <authorList>
            <consortium name="DOE Joint Genome Institute"/>
            <person name="Kuo A."/>
            <person name="Girlanda M."/>
            <person name="Perotto S."/>
            <person name="Kohler A."/>
            <person name="Nagy L.G."/>
            <person name="Floudas D."/>
            <person name="Copeland A."/>
            <person name="Barry K.W."/>
            <person name="Cichocki N."/>
            <person name="Veneault-Fourrey C."/>
            <person name="LaButti K."/>
            <person name="Lindquist E.A."/>
            <person name="Lipzen A."/>
            <person name="Lundell T."/>
            <person name="Morin E."/>
            <person name="Murat C."/>
            <person name="Sun H."/>
            <person name="Tunlid A."/>
            <person name="Henrissat B."/>
            <person name="Grigoriev I.V."/>
            <person name="Hibbett D.S."/>
            <person name="Martin F."/>
            <person name="Nordberg H.P."/>
            <person name="Cantor M.N."/>
            <person name="Hua S.X."/>
        </authorList>
    </citation>
    <scope>NUCLEOTIDE SEQUENCE [LARGE SCALE GENOMIC DNA]</scope>
    <source>
        <strain evidence="1 2">MUT 4182</strain>
    </source>
</reference>
<dbReference type="EMBL" id="KN823278">
    <property type="protein sequence ID" value="KIO18542.1"/>
    <property type="molecule type" value="Genomic_DNA"/>
</dbReference>